<accession>A0A4S2BMM5</accession>
<dbReference type="AlphaFoldDB" id="A0A4S2BMM5"/>
<name>A0A4S2BMM5_9LACO</name>
<dbReference type="EMBL" id="SRYV01000005">
    <property type="protein sequence ID" value="TGY16267.1"/>
    <property type="molecule type" value="Genomic_DNA"/>
</dbReference>
<feature type="transmembrane region" description="Helical" evidence="1">
    <location>
        <begin position="58"/>
        <end position="81"/>
    </location>
</feature>
<evidence type="ECO:0000313" key="3">
    <source>
        <dbReference type="Proteomes" id="UP000309117"/>
    </source>
</evidence>
<dbReference type="GeneID" id="75117380"/>
<keyword evidence="1" id="KW-1133">Transmembrane helix</keyword>
<evidence type="ECO:0000256" key="1">
    <source>
        <dbReference type="SAM" id="Phobius"/>
    </source>
</evidence>
<proteinExistence type="predicted"/>
<organism evidence="2 3">
    <name type="scientific">Lactobacillus intestinalis</name>
    <dbReference type="NCBI Taxonomy" id="151781"/>
    <lineage>
        <taxon>Bacteria</taxon>
        <taxon>Bacillati</taxon>
        <taxon>Bacillota</taxon>
        <taxon>Bacilli</taxon>
        <taxon>Lactobacillales</taxon>
        <taxon>Lactobacillaceae</taxon>
        <taxon>Lactobacillus</taxon>
    </lineage>
</organism>
<evidence type="ECO:0000313" key="2">
    <source>
        <dbReference type="EMBL" id="TGY16267.1"/>
    </source>
</evidence>
<dbReference type="RefSeq" id="WP_004039931.1">
    <property type="nucleotide sequence ID" value="NZ_AQFR02000003.1"/>
</dbReference>
<keyword evidence="1" id="KW-0472">Membrane</keyword>
<sequence>MFSFVFWVLLCWFIVNVIWMWFVLKNQTYQRVFAWINVCAVVIGFWVYYGVAHDPSGIAIWFIWLNWINVVLACLQFYFGYRKLNN</sequence>
<reference evidence="2 3" key="1">
    <citation type="submission" date="2019-04" db="EMBL/GenBank/DDBJ databases">
        <title>Microbes associate with the intestines of laboratory mice.</title>
        <authorList>
            <person name="Navarre W."/>
            <person name="Wong E."/>
            <person name="Huang K."/>
            <person name="Tropini C."/>
            <person name="Ng K."/>
            <person name="Yu B."/>
        </authorList>
    </citation>
    <scope>NUCLEOTIDE SEQUENCE [LARGE SCALE GENOMIC DNA]</scope>
    <source>
        <strain evidence="2 3">NM61_E11</strain>
    </source>
</reference>
<keyword evidence="1" id="KW-0812">Transmembrane</keyword>
<feature type="transmembrane region" description="Helical" evidence="1">
    <location>
        <begin position="6"/>
        <end position="24"/>
    </location>
</feature>
<dbReference type="Proteomes" id="UP000309117">
    <property type="component" value="Unassembled WGS sequence"/>
</dbReference>
<feature type="transmembrane region" description="Helical" evidence="1">
    <location>
        <begin position="33"/>
        <end position="52"/>
    </location>
</feature>
<gene>
    <name evidence="2" type="ORF">E5351_03605</name>
</gene>
<protein>
    <submittedName>
        <fullName evidence="2">Uncharacterized protein</fullName>
    </submittedName>
</protein>
<comment type="caution">
    <text evidence="2">The sequence shown here is derived from an EMBL/GenBank/DDBJ whole genome shotgun (WGS) entry which is preliminary data.</text>
</comment>